<keyword evidence="4" id="KW-1185">Reference proteome</keyword>
<dbReference type="InterPro" id="IPR041191">
    <property type="entry name" value="pPIWI_RE_Y"/>
</dbReference>
<organism evidence="3 4">
    <name type="scientific">Kitasatospora albolonga</name>
    <dbReference type="NCBI Taxonomy" id="68173"/>
    <lineage>
        <taxon>Bacteria</taxon>
        <taxon>Bacillati</taxon>
        <taxon>Actinomycetota</taxon>
        <taxon>Actinomycetes</taxon>
        <taxon>Kitasatosporales</taxon>
        <taxon>Streptomycetaceae</taxon>
        <taxon>Kitasatospora</taxon>
    </lineage>
</organism>
<dbReference type="Pfam" id="PF18156">
    <property type="entry name" value="pPIWI_RE_Y"/>
    <property type="match status" value="1"/>
</dbReference>
<accession>A0ABC8C061</accession>
<dbReference type="Proteomes" id="UP000192251">
    <property type="component" value="Chromosome"/>
</dbReference>
<reference evidence="3 4" key="1">
    <citation type="submission" date="2017-04" db="EMBL/GenBank/DDBJ databases">
        <title>The complete genome sequence of Streptomyces albolongus YIM 101047, the producer of novel bafilomycins and novel odoriferous sesquiterpenoids.</title>
        <authorList>
            <person name="Yin M."/>
            <person name="Jiang Y."/>
        </authorList>
    </citation>
    <scope>NUCLEOTIDE SEQUENCE [LARGE SCALE GENOMIC DNA]</scope>
    <source>
        <strain evidence="3 4">YIM 101047</strain>
    </source>
</reference>
<dbReference type="KEGG" id="kab:B7C62_29420"/>
<protein>
    <recommendedName>
        <fullName evidence="2">pPIWI-RE three-gene island domain-containing protein</fullName>
    </recommendedName>
</protein>
<evidence type="ECO:0000313" key="4">
    <source>
        <dbReference type="Proteomes" id="UP000192251"/>
    </source>
</evidence>
<feature type="compositionally biased region" description="Basic residues" evidence="1">
    <location>
        <begin position="1"/>
        <end position="11"/>
    </location>
</feature>
<feature type="region of interest" description="Disordered" evidence="1">
    <location>
        <begin position="1"/>
        <end position="34"/>
    </location>
</feature>
<evidence type="ECO:0000256" key="1">
    <source>
        <dbReference type="SAM" id="MobiDB-lite"/>
    </source>
</evidence>
<gene>
    <name evidence="3" type="ORF">B7C62_29420</name>
</gene>
<feature type="domain" description="pPIWI-RE three-gene island" evidence="2">
    <location>
        <begin position="37"/>
        <end position="175"/>
    </location>
</feature>
<proteinExistence type="predicted"/>
<dbReference type="AlphaFoldDB" id="A0ABC8C061"/>
<evidence type="ECO:0000259" key="2">
    <source>
        <dbReference type="Pfam" id="PF18156"/>
    </source>
</evidence>
<dbReference type="EMBL" id="CP020563">
    <property type="protein sequence ID" value="ARF75929.1"/>
    <property type="molecule type" value="Genomic_DNA"/>
</dbReference>
<name>A0ABC8C061_9ACTN</name>
<evidence type="ECO:0000313" key="3">
    <source>
        <dbReference type="EMBL" id="ARF75929.1"/>
    </source>
</evidence>
<sequence length="393" mass="42713">MLGVTRHRSRGMRAGATAPGSGRTETGKAPEGAGSRLFRELARMVAALAETEGLRSFTLPYPRLAQRTLDRTVMHCLDIGEAPPKSLPELWEWCLTRPAGDPLFAVSPSLVAPDVTLVHPVGRMPTRSCLEVASHGPDGGVAAQARALLGDLEARSGTGERYRRCRRFLARHPVVQQQDRFGPGWSKSVWNQVKDLYGPVPESLLADGVFLRCPSCGLPALPRDGAVPLPGPSATADDLWCEGEECPRDAPPELIREPEQARMLRRPLRTFLALPYRTEEAALNALDRAGITHVPLPGPLPAHRLRGTGPGTAHLQVYDRLQPALLAAHLTDSALPGDRTFVVVPRELAGRDGYRKDFTDALPAPLRHRLVLTTPVDLVPDLGQPRGEEKDDA</sequence>